<evidence type="ECO:0000256" key="1">
    <source>
        <dbReference type="ARBA" id="ARBA00004123"/>
    </source>
</evidence>
<dbReference type="InterPro" id="IPR036236">
    <property type="entry name" value="Znf_C2H2_sf"/>
</dbReference>
<dbReference type="GO" id="GO:0000981">
    <property type="term" value="F:DNA-binding transcription factor activity, RNA polymerase II-specific"/>
    <property type="evidence" value="ECO:0007669"/>
    <property type="project" value="TreeGrafter"/>
</dbReference>
<evidence type="ECO:0000256" key="5">
    <source>
        <dbReference type="ARBA" id="ARBA00022833"/>
    </source>
</evidence>
<feature type="domain" description="C2H2-type" evidence="11">
    <location>
        <begin position="818"/>
        <end position="847"/>
    </location>
</feature>
<feature type="compositionally biased region" description="Polar residues" evidence="10">
    <location>
        <begin position="1381"/>
        <end position="1395"/>
    </location>
</feature>
<dbReference type="PANTHER" id="PTHR45944:SF2">
    <property type="entry name" value="SCHNURRI, ISOFORM F"/>
    <property type="match status" value="1"/>
</dbReference>
<dbReference type="WBParaSite" id="ASIM_0001581101-mRNA-1">
    <property type="protein sequence ID" value="ASIM_0001581101-mRNA-1"/>
    <property type="gene ID" value="ASIM_0001581101"/>
</dbReference>
<feature type="compositionally biased region" description="Basic and acidic residues" evidence="10">
    <location>
        <begin position="1283"/>
        <end position="1299"/>
    </location>
</feature>
<feature type="region of interest" description="Disordered" evidence="10">
    <location>
        <begin position="1096"/>
        <end position="1132"/>
    </location>
</feature>
<reference evidence="12 13" key="2">
    <citation type="submission" date="2018-11" db="EMBL/GenBank/DDBJ databases">
        <authorList>
            <consortium name="Pathogen Informatics"/>
        </authorList>
    </citation>
    <scope>NUCLEOTIDE SEQUENCE [LARGE SCALE GENOMIC DNA]</scope>
</reference>
<feature type="region of interest" description="Disordered" evidence="10">
    <location>
        <begin position="1232"/>
        <end position="1299"/>
    </location>
</feature>
<dbReference type="SUPFAM" id="SSF57667">
    <property type="entry name" value="beta-beta-alpha zinc fingers"/>
    <property type="match status" value="3"/>
</dbReference>
<proteinExistence type="predicted"/>
<feature type="domain" description="C2H2-type" evidence="11">
    <location>
        <begin position="1083"/>
        <end position="1111"/>
    </location>
</feature>
<keyword evidence="4 9" id="KW-0863">Zinc-finger</keyword>
<feature type="compositionally biased region" description="Polar residues" evidence="10">
    <location>
        <begin position="994"/>
        <end position="1003"/>
    </location>
</feature>
<organism evidence="14">
    <name type="scientific">Anisakis simplex</name>
    <name type="common">Herring worm</name>
    <dbReference type="NCBI Taxonomy" id="6269"/>
    <lineage>
        <taxon>Eukaryota</taxon>
        <taxon>Metazoa</taxon>
        <taxon>Ecdysozoa</taxon>
        <taxon>Nematoda</taxon>
        <taxon>Chromadorea</taxon>
        <taxon>Rhabditida</taxon>
        <taxon>Spirurina</taxon>
        <taxon>Ascaridomorpha</taxon>
        <taxon>Ascaridoidea</taxon>
        <taxon>Anisakidae</taxon>
        <taxon>Anisakis</taxon>
        <taxon>Anisakis simplex complex</taxon>
    </lineage>
</organism>
<dbReference type="InterPro" id="IPR013087">
    <property type="entry name" value="Znf_C2H2_type"/>
</dbReference>
<gene>
    <name evidence="12" type="ORF">ASIM_LOCUS15218</name>
</gene>
<evidence type="ECO:0000256" key="3">
    <source>
        <dbReference type="ARBA" id="ARBA00022737"/>
    </source>
</evidence>
<dbReference type="Proteomes" id="UP000267096">
    <property type="component" value="Unassembled WGS sequence"/>
</dbReference>
<dbReference type="FunFam" id="3.30.160.60:FF:001151">
    <property type="entry name" value="zinc finger homeobox protein 3"/>
    <property type="match status" value="1"/>
</dbReference>
<evidence type="ECO:0000256" key="8">
    <source>
        <dbReference type="ARBA" id="ARBA00023242"/>
    </source>
</evidence>
<dbReference type="FunFam" id="3.30.160.60:FF:000594">
    <property type="entry name" value="Transcription factor HIVEP2"/>
    <property type="match status" value="1"/>
</dbReference>
<dbReference type="PANTHER" id="PTHR45944">
    <property type="entry name" value="SCHNURRI, ISOFORM F"/>
    <property type="match status" value="1"/>
</dbReference>
<accession>A0A0M3K4C0</accession>
<feature type="compositionally biased region" description="Polar residues" evidence="10">
    <location>
        <begin position="1235"/>
        <end position="1262"/>
    </location>
</feature>
<evidence type="ECO:0000256" key="7">
    <source>
        <dbReference type="ARBA" id="ARBA00023163"/>
    </source>
</evidence>
<keyword evidence="3" id="KW-0677">Repeat</keyword>
<evidence type="ECO:0000256" key="6">
    <source>
        <dbReference type="ARBA" id="ARBA00023015"/>
    </source>
</evidence>
<keyword evidence="5" id="KW-0862">Zinc</keyword>
<feature type="region of interest" description="Disordered" evidence="10">
    <location>
        <begin position="994"/>
        <end position="1027"/>
    </location>
</feature>
<protein>
    <submittedName>
        <fullName evidence="14">Transcription factor HIVEP2 (inferred by orthology to a human protein)</fullName>
    </submittedName>
</protein>
<feature type="region of interest" description="Disordered" evidence="10">
    <location>
        <begin position="251"/>
        <end position="312"/>
    </location>
</feature>
<dbReference type="OrthoDB" id="10042249at2759"/>
<dbReference type="GO" id="GO:0000978">
    <property type="term" value="F:RNA polymerase II cis-regulatory region sequence-specific DNA binding"/>
    <property type="evidence" value="ECO:0007669"/>
    <property type="project" value="TreeGrafter"/>
</dbReference>
<feature type="compositionally biased region" description="Basic and acidic residues" evidence="10">
    <location>
        <begin position="846"/>
        <end position="866"/>
    </location>
</feature>
<feature type="compositionally biased region" description="Low complexity" evidence="10">
    <location>
        <begin position="693"/>
        <end position="709"/>
    </location>
</feature>
<dbReference type="PROSITE" id="PS00028">
    <property type="entry name" value="ZINC_FINGER_C2H2_1"/>
    <property type="match status" value="5"/>
</dbReference>
<evidence type="ECO:0000256" key="10">
    <source>
        <dbReference type="SAM" id="MobiDB-lite"/>
    </source>
</evidence>
<reference evidence="14" key="1">
    <citation type="submission" date="2017-02" db="UniProtKB">
        <authorList>
            <consortium name="WormBaseParasite"/>
        </authorList>
    </citation>
    <scope>IDENTIFICATION</scope>
</reference>
<dbReference type="EMBL" id="UYRR01032184">
    <property type="protein sequence ID" value="VDK54544.1"/>
    <property type="molecule type" value="Genomic_DNA"/>
</dbReference>
<keyword evidence="8" id="KW-0539">Nucleus</keyword>
<dbReference type="GO" id="GO:0005634">
    <property type="term" value="C:nucleus"/>
    <property type="evidence" value="ECO:0007669"/>
    <property type="project" value="UniProtKB-SubCell"/>
</dbReference>
<dbReference type="Pfam" id="PF00096">
    <property type="entry name" value="zf-C2H2"/>
    <property type="match status" value="4"/>
</dbReference>
<feature type="domain" description="C2H2-type" evidence="11">
    <location>
        <begin position="790"/>
        <end position="817"/>
    </location>
</feature>
<keyword evidence="7" id="KW-0804">Transcription</keyword>
<name>A0A0M3K4C0_ANISI</name>
<sequence>MQIQMQALAQLLNPLAYYQQLAALLQQQQQQQQQINPVNHVVQQSTSQVASGITAQTAHQQQQQQQQQQNQKNVETILAEQMVRNSVHERLYQPGSSQVLTADNRNIGPLTSPESVKEHISRLISENEAILEQNPGLLKRRPYHRQVGPQSSIEQQLDNVLIQRQSVSPASNRDQRVAPCTRSQSFYDSPSPFAVRSLSVGGSLTNGQPVLRAPEKCSICNYCQLKFPNDAALDAHEIRCSRRAEVLQTQLQQQQQQQQQQQRNQSPKQHQPIVDSTSSNTTLNMTNNNSTSNTPSNNSNNNSNNNKSATDMPVRKQLTASPVVSFENRHPLKRRLLAAIEHRNDEVPQASTSKAPKLVLISHQYICKLCIVSISVSISNCFKFEIKSEPSVSLNSTESLRATVSRHNNGHLSSNINSLSSTSNATHQLSVTISTNQPSVKHPQFSFGQALLTTSDIIERSQKQAHPVSSVTLQSSSTSCDTEKPYILTLNDASTTRNDIVPRRSRLRNITTETFACLNKPQPMFVEQTPKLSMYSNWQQAPVNAEDAKLDLLYMGTYSSKPRVGVKPLWRYTTALREMGALKVTHSSFWDYSTKMRLRQNAVATASQSVVNAALASVGQAQSSLKIAQSSSDKLSLPTSKLSSSSSASSCSSLSLSLPINNSAISPPSVSSSSSNQTLPFGCGITATTTLLSSSNDSSTLSSTTATSSKIPSAKSNNSSLQQSCINLSASQSDLKNCEKDLLTVPMDQTQPSIKSDTSNMTANTMRQVAGGHRTDEVYVYVRGRGRGRYVCDRCGIRCKKPSMLKKHLKSHTDIRPFRCAECNFSFKTKGNLTKHLQSKSHRRRMAEVRNETAEAESDSDHDRLEIASPAVSTYSNDLLSDDENSSDEELRQSSDAYINGSTSYRKFGQENILIERGAHTPPTLWMVGEPVVRWPEADQNRVCHSAPPAAHFSPESKHRRKIPIQAQFIEKMITEESSDETDMLHRGRSNTLATIPPTLTNGSNELLSASQSSVSNSSTPTVNQQSDGTFLDNKEVLFLWFVRFFFKMVCDMCGRVFRKATELTLHRQTHYLEQQNAKARTYQCPECKQSVRSRGLLNKHMETAHGTSAADKRLTSETNDSDAEESTSSVSQTINPRSFVCTDCNIGFRKHGILAKHLRSKTHVMKLESLHKLPDDALTLLTRKENGSCLNDVDTTDCERARASLISIIASLRDSTSLECREQMLQSPAPPLNNCYSLTNNNRRRSPSSVHNFGKRSPSTTPHQHHQQPQQQQQQQQQLLPKRRESFSNKRPSDRRSAEVIITSTSRFITDSSALSDNGNFQVHLHADHVVLRDGKDFRCPKNHCGKFSEGRDDVVDSVLTAISEVNGGDMATALHRKLTASNSSQRHANSAPNHSPDVPEESHTLACPKASSDSPLSNCGESNAGSRISTPPLRYYTYNISY</sequence>
<evidence type="ECO:0000256" key="2">
    <source>
        <dbReference type="ARBA" id="ARBA00022723"/>
    </source>
</evidence>
<feature type="compositionally biased region" description="Polar residues" evidence="10">
    <location>
        <begin position="1413"/>
        <end position="1426"/>
    </location>
</feature>
<evidence type="ECO:0000259" key="11">
    <source>
        <dbReference type="PROSITE" id="PS50157"/>
    </source>
</evidence>
<feature type="compositionally biased region" description="Low complexity" evidence="10">
    <location>
        <begin position="251"/>
        <end position="306"/>
    </location>
</feature>
<feature type="domain" description="C2H2-type" evidence="11">
    <location>
        <begin position="1049"/>
        <end position="1076"/>
    </location>
</feature>
<evidence type="ECO:0000313" key="12">
    <source>
        <dbReference type="EMBL" id="VDK54544.1"/>
    </source>
</evidence>
<keyword evidence="2" id="KW-0479">Metal-binding</keyword>
<feature type="domain" description="C2H2-type" evidence="11">
    <location>
        <begin position="1140"/>
        <end position="1169"/>
    </location>
</feature>
<comment type="subcellular location">
    <subcellularLocation>
        <location evidence="1">Nucleus</location>
    </subcellularLocation>
</comment>
<dbReference type="PROSITE" id="PS50157">
    <property type="entry name" value="ZINC_FINGER_C2H2_2"/>
    <property type="match status" value="5"/>
</dbReference>
<feature type="region of interest" description="Disordered" evidence="10">
    <location>
        <begin position="1381"/>
        <end position="1426"/>
    </location>
</feature>
<evidence type="ECO:0000313" key="13">
    <source>
        <dbReference type="Proteomes" id="UP000267096"/>
    </source>
</evidence>
<dbReference type="Gene3D" id="3.30.160.60">
    <property type="entry name" value="Classic Zinc Finger"/>
    <property type="match status" value="3"/>
</dbReference>
<dbReference type="SMART" id="SM00355">
    <property type="entry name" value="ZnF_C2H2"/>
    <property type="match status" value="5"/>
</dbReference>
<dbReference type="InterPro" id="IPR051969">
    <property type="entry name" value="Zinc-finger_DNA-bd_regulators"/>
</dbReference>
<evidence type="ECO:0000256" key="9">
    <source>
        <dbReference type="PROSITE-ProRule" id="PRU00042"/>
    </source>
</evidence>
<dbReference type="GO" id="GO:0008270">
    <property type="term" value="F:zinc ion binding"/>
    <property type="evidence" value="ECO:0007669"/>
    <property type="project" value="UniProtKB-KW"/>
</dbReference>
<feature type="region of interest" description="Disordered" evidence="10">
    <location>
        <begin position="834"/>
        <end position="896"/>
    </location>
</feature>
<dbReference type="Pfam" id="PF12874">
    <property type="entry name" value="zf-met"/>
    <property type="match status" value="1"/>
</dbReference>
<keyword evidence="13" id="KW-1185">Reference proteome</keyword>
<keyword evidence="6" id="KW-0805">Transcription regulation</keyword>
<feature type="region of interest" description="Disordered" evidence="10">
    <location>
        <begin position="693"/>
        <end position="718"/>
    </location>
</feature>
<feature type="compositionally biased region" description="Low complexity" evidence="10">
    <location>
        <begin position="1004"/>
        <end position="1019"/>
    </location>
</feature>
<evidence type="ECO:0000313" key="14">
    <source>
        <dbReference type="WBParaSite" id="ASIM_0001581101-mRNA-1"/>
    </source>
</evidence>
<evidence type="ECO:0000256" key="4">
    <source>
        <dbReference type="ARBA" id="ARBA00022771"/>
    </source>
</evidence>
<feature type="compositionally biased region" description="Low complexity" evidence="10">
    <location>
        <begin position="1268"/>
        <end position="1279"/>
    </location>
</feature>